<evidence type="ECO:0000313" key="3">
    <source>
        <dbReference type="Proteomes" id="UP000478571"/>
    </source>
</evidence>
<protein>
    <recommendedName>
        <fullName evidence="4">Lipoprotein</fullName>
    </recommendedName>
</protein>
<evidence type="ECO:0000256" key="1">
    <source>
        <dbReference type="SAM" id="SignalP"/>
    </source>
</evidence>
<organism evidence="2 3">
    <name type="scientific">Vibrio tetraodonis subsp. pristinus</name>
    <dbReference type="NCBI Taxonomy" id="2695891"/>
    <lineage>
        <taxon>Bacteria</taxon>
        <taxon>Pseudomonadati</taxon>
        <taxon>Pseudomonadota</taxon>
        <taxon>Gammaproteobacteria</taxon>
        <taxon>Vibrionales</taxon>
        <taxon>Vibrionaceae</taxon>
        <taxon>Vibrio</taxon>
    </lineage>
</organism>
<dbReference type="Proteomes" id="UP000478571">
    <property type="component" value="Unassembled WGS sequence"/>
</dbReference>
<gene>
    <name evidence="2" type="ORF">GTG28_00165</name>
</gene>
<comment type="caution">
    <text evidence="2">The sequence shown here is derived from an EMBL/GenBank/DDBJ whole genome shotgun (WGS) entry which is preliminary data.</text>
</comment>
<proteinExistence type="predicted"/>
<dbReference type="PROSITE" id="PS51257">
    <property type="entry name" value="PROKAR_LIPOPROTEIN"/>
    <property type="match status" value="1"/>
</dbReference>
<keyword evidence="1" id="KW-0732">Signal</keyword>
<evidence type="ECO:0008006" key="4">
    <source>
        <dbReference type="Google" id="ProtNLM"/>
    </source>
</evidence>
<keyword evidence="3" id="KW-1185">Reference proteome</keyword>
<dbReference type="RefSeq" id="WP_160927739.1">
    <property type="nucleotide sequence ID" value="NZ_WWEU01000001.1"/>
</dbReference>
<sequence length="89" mass="10052">MKTKHVILVPLCLSWLLTGCVNRAEELGAHVVKLRSEQTYNLSATRENMSIIPEGSGERMEGVNQVYTGKQDMELKGTESQFVRDKKNK</sequence>
<feature type="chain" id="PRO_5026910493" description="Lipoprotein" evidence="1">
    <location>
        <begin position="24"/>
        <end position="89"/>
    </location>
</feature>
<feature type="signal peptide" evidence="1">
    <location>
        <begin position="1"/>
        <end position="23"/>
    </location>
</feature>
<dbReference type="AlphaFoldDB" id="A0A6L8LNP6"/>
<dbReference type="EMBL" id="WWEU01000001">
    <property type="protein sequence ID" value="MYM57647.1"/>
    <property type="molecule type" value="Genomic_DNA"/>
</dbReference>
<name>A0A6L8LNP6_9VIBR</name>
<reference evidence="2 3" key="1">
    <citation type="submission" date="2020-01" db="EMBL/GenBank/DDBJ databases">
        <title>Draft Genome Sequence of Vibrio sp. strain OCN044, Isolated from a Healthy Coral at Palmyra Atoll.</title>
        <authorList>
            <person name="Videau P."/>
            <person name="Loughran R."/>
            <person name="Esquivel A."/>
            <person name="Deadmond M."/>
            <person name="Paddock B.E."/>
            <person name="Saw J.H."/>
            <person name="Ushijima B."/>
        </authorList>
    </citation>
    <scope>NUCLEOTIDE SEQUENCE [LARGE SCALE GENOMIC DNA]</scope>
    <source>
        <strain evidence="2 3">OCN044</strain>
    </source>
</reference>
<accession>A0A6L8LNP6</accession>
<evidence type="ECO:0000313" key="2">
    <source>
        <dbReference type="EMBL" id="MYM57647.1"/>
    </source>
</evidence>